<keyword evidence="2" id="KW-1133">Transmembrane helix</keyword>
<protein>
    <submittedName>
        <fullName evidence="3">Uncharacterized protein</fullName>
    </submittedName>
</protein>
<proteinExistence type="predicted"/>
<feature type="transmembrane region" description="Helical" evidence="2">
    <location>
        <begin position="247"/>
        <end position="266"/>
    </location>
</feature>
<keyword evidence="2" id="KW-0472">Membrane</keyword>
<keyword evidence="2" id="KW-0812">Transmembrane</keyword>
<sequence>MASLTARDMFSQLKGIDSIYCPQKDCINERDWLVYKPTSAALWVLGSIMLALAILYMSLFRPLRVTHYNSSSVRLIAIFLTISLYLRAALTRTSGDKKALYIGSMIFNYISGECLYDGLFANSIFLVTGYMKPSAPIRALYACLGIVQGWGEFALAVAGPTLMFHPHSGHVAVGRTCLRVITGFLMSATFFIAVAFAFRFRAVSYFMSKRGILSTIIVILMLELWSSYMFARLFVDLDNPARDSETVFFLLNVLPLIIGILAYLVLGEPLSGRVDLSNIVDEMSITKYEKAMEAEQAKHAEQAKQAEQKGQAQQETIEAPKEELIESELSESEPSKAASKV</sequence>
<feature type="transmembrane region" description="Helical" evidence="2">
    <location>
        <begin position="212"/>
        <end position="235"/>
    </location>
</feature>
<dbReference type="Proteomes" id="UP001151518">
    <property type="component" value="Unassembled WGS sequence"/>
</dbReference>
<evidence type="ECO:0000313" key="3">
    <source>
        <dbReference type="EMBL" id="KAJ2677487.1"/>
    </source>
</evidence>
<feature type="compositionally biased region" description="Basic and acidic residues" evidence="1">
    <location>
        <begin position="296"/>
        <end position="307"/>
    </location>
</feature>
<evidence type="ECO:0000256" key="2">
    <source>
        <dbReference type="SAM" id="Phobius"/>
    </source>
</evidence>
<organism evidence="3 4">
    <name type="scientific">Coemansia spiralis</name>
    <dbReference type="NCBI Taxonomy" id="417178"/>
    <lineage>
        <taxon>Eukaryota</taxon>
        <taxon>Fungi</taxon>
        <taxon>Fungi incertae sedis</taxon>
        <taxon>Zoopagomycota</taxon>
        <taxon>Kickxellomycotina</taxon>
        <taxon>Kickxellomycetes</taxon>
        <taxon>Kickxellales</taxon>
        <taxon>Kickxellaceae</taxon>
        <taxon>Coemansia</taxon>
    </lineage>
</organism>
<dbReference type="EMBL" id="JANBTW010000032">
    <property type="protein sequence ID" value="KAJ2677487.1"/>
    <property type="molecule type" value="Genomic_DNA"/>
</dbReference>
<evidence type="ECO:0000313" key="4">
    <source>
        <dbReference type="Proteomes" id="UP001151518"/>
    </source>
</evidence>
<dbReference type="OrthoDB" id="5559979at2759"/>
<feature type="region of interest" description="Disordered" evidence="1">
    <location>
        <begin position="296"/>
        <end position="341"/>
    </location>
</feature>
<feature type="transmembrane region" description="Helical" evidence="2">
    <location>
        <begin position="178"/>
        <end position="200"/>
    </location>
</feature>
<accession>A0A9W8G6K0</accession>
<dbReference type="AlphaFoldDB" id="A0A9W8G6K0"/>
<feature type="transmembrane region" description="Helical" evidence="2">
    <location>
        <begin position="139"/>
        <end position="158"/>
    </location>
</feature>
<evidence type="ECO:0000256" key="1">
    <source>
        <dbReference type="SAM" id="MobiDB-lite"/>
    </source>
</evidence>
<reference evidence="3" key="1">
    <citation type="submission" date="2022-07" db="EMBL/GenBank/DDBJ databases">
        <title>Phylogenomic reconstructions and comparative analyses of Kickxellomycotina fungi.</title>
        <authorList>
            <person name="Reynolds N.K."/>
            <person name="Stajich J.E."/>
            <person name="Barry K."/>
            <person name="Grigoriev I.V."/>
            <person name="Crous P."/>
            <person name="Smith M.E."/>
        </authorList>
    </citation>
    <scope>NUCLEOTIDE SEQUENCE</scope>
    <source>
        <strain evidence="3">NRRL 3115</strain>
    </source>
</reference>
<feature type="transmembrane region" description="Helical" evidence="2">
    <location>
        <begin position="72"/>
        <end position="90"/>
    </location>
</feature>
<gene>
    <name evidence="3" type="ORF">GGI25_003122</name>
</gene>
<feature type="transmembrane region" description="Helical" evidence="2">
    <location>
        <begin position="40"/>
        <end position="60"/>
    </location>
</feature>
<feature type="transmembrane region" description="Helical" evidence="2">
    <location>
        <begin position="102"/>
        <end position="127"/>
    </location>
</feature>
<name>A0A9W8G6K0_9FUNG</name>
<comment type="caution">
    <text evidence="3">The sequence shown here is derived from an EMBL/GenBank/DDBJ whole genome shotgun (WGS) entry which is preliminary data.</text>
</comment>